<keyword evidence="6" id="KW-1185">Reference proteome</keyword>
<dbReference type="InterPro" id="IPR002019">
    <property type="entry name" value="Urease_beta-like"/>
</dbReference>
<dbReference type="InterPro" id="IPR050069">
    <property type="entry name" value="Urease_subunit"/>
</dbReference>
<dbReference type="InterPro" id="IPR036461">
    <property type="entry name" value="Urease_betasu_sf"/>
</dbReference>
<protein>
    <recommendedName>
        <fullName evidence="3">Urease subunit beta</fullName>
        <ecNumber evidence="3">3.5.1.5</ecNumber>
    </recommendedName>
    <alternativeName>
        <fullName evidence="3">Urea amidohydrolase subunit beta</fullName>
    </alternativeName>
</protein>
<feature type="region of interest" description="Disordered" evidence="4">
    <location>
        <begin position="120"/>
        <end position="147"/>
    </location>
</feature>
<feature type="compositionally biased region" description="Low complexity" evidence="4">
    <location>
        <begin position="133"/>
        <end position="147"/>
    </location>
</feature>
<comment type="similarity">
    <text evidence="3">Belongs to the urease beta subunit family.</text>
</comment>
<dbReference type="EMBL" id="CP040899">
    <property type="protein sequence ID" value="QDB79275.1"/>
    <property type="molecule type" value="Genomic_DNA"/>
</dbReference>
<comment type="catalytic activity">
    <reaction evidence="2 3">
        <text>urea + 2 H2O + H(+) = hydrogencarbonate + 2 NH4(+)</text>
        <dbReference type="Rhea" id="RHEA:20557"/>
        <dbReference type="ChEBI" id="CHEBI:15377"/>
        <dbReference type="ChEBI" id="CHEBI:15378"/>
        <dbReference type="ChEBI" id="CHEBI:16199"/>
        <dbReference type="ChEBI" id="CHEBI:17544"/>
        <dbReference type="ChEBI" id="CHEBI:28938"/>
        <dbReference type="EC" id="3.5.1.5"/>
    </reaction>
</comment>
<evidence type="ECO:0000313" key="5">
    <source>
        <dbReference type="EMBL" id="QDB79275.1"/>
    </source>
</evidence>
<evidence type="ECO:0000256" key="1">
    <source>
        <dbReference type="ARBA" id="ARBA00022801"/>
    </source>
</evidence>
<dbReference type="GO" id="GO:0009039">
    <property type="term" value="F:urease activity"/>
    <property type="evidence" value="ECO:0007669"/>
    <property type="project" value="UniProtKB-EC"/>
</dbReference>
<dbReference type="Proteomes" id="UP000313948">
    <property type="component" value="Chromosome"/>
</dbReference>
<evidence type="ECO:0000256" key="4">
    <source>
        <dbReference type="SAM" id="MobiDB-lite"/>
    </source>
</evidence>
<dbReference type="PANTHER" id="PTHR33569:SF1">
    <property type="entry name" value="UREASE"/>
    <property type="match status" value="1"/>
</dbReference>
<dbReference type="SUPFAM" id="SSF51278">
    <property type="entry name" value="Urease, beta-subunit"/>
    <property type="match status" value="1"/>
</dbReference>
<reference evidence="5 6" key="1">
    <citation type="submission" date="2019-05" db="EMBL/GenBank/DDBJ databases">
        <title>Georgenia *** sp. nov., and Georgenia *** sp. nov., isolated from the intestinal contents of plateau pika (Ochotona curzoniae) in the Qinghai-Tibet plateau of China.</title>
        <authorList>
            <person name="Tian Z."/>
        </authorList>
    </citation>
    <scope>NUCLEOTIDE SEQUENCE [LARGE SCALE GENOMIC DNA]</scope>
    <source>
        <strain evidence="5 6">Z294</strain>
    </source>
</reference>
<gene>
    <name evidence="3" type="primary">ureB</name>
    <name evidence="5" type="ORF">FE251_07770</name>
</gene>
<keyword evidence="3" id="KW-0963">Cytoplasm</keyword>
<dbReference type="EC" id="3.5.1.5" evidence="3"/>
<evidence type="ECO:0000313" key="6">
    <source>
        <dbReference type="Proteomes" id="UP000313948"/>
    </source>
</evidence>
<dbReference type="HAMAP" id="MF_01954">
    <property type="entry name" value="Urease_beta"/>
    <property type="match status" value="1"/>
</dbReference>
<accession>A0ABX5VM35</accession>
<dbReference type="NCBIfam" id="NF009682">
    <property type="entry name" value="PRK13203.1"/>
    <property type="match status" value="1"/>
</dbReference>
<evidence type="ECO:0000256" key="2">
    <source>
        <dbReference type="ARBA" id="ARBA00047778"/>
    </source>
</evidence>
<comment type="subunit">
    <text evidence="3">Heterotrimer of UreA (gamma), UreB (beta) and UreC (alpha) subunits. Three heterotrimers associate to form the active enzyme.</text>
</comment>
<dbReference type="PANTHER" id="PTHR33569">
    <property type="entry name" value="UREASE"/>
    <property type="match status" value="1"/>
</dbReference>
<organism evidence="5 6">
    <name type="scientific">Georgenia wutianyii</name>
    <dbReference type="NCBI Taxonomy" id="2585135"/>
    <lineage>
        <taxon>Bacteria</taxon>
        <taxon>Bacillati</taxon>
        <taxon>Actinomycetota</taxon>
        <taxon>Actinomycetes</taxon>
        <taxon>Micrococcales</taxon>
        <taxon>Bogoriellaceae</taxon>
        <taxon>Georgenia</taxon>
    </lineage>
</organism>
<evidence type="ECO:0000256" key="3">
    <source>
        <dbReference type="HAMAP-Rule" id="MF_01954"/>
    </source>
</evidence>
<name>A0ABX5VM35_9MICO</name>
<dbReference type="NCBIfam" id="TIGR00192">
    <property type="entry name" value="urease_beta"/>
    <property type="match status" value="1"/>
</dbReference>
<comment type="subcellular location">
    <subcellularLocation>
        <location evidence="3">Cytoplasm</location>
    </subcellularLocation>
</comment>
<dbReference type="CDD" id="cd00407">
    <property type="entry name" value="Urease_beta"/>
    <property type="match status" value="1"/>
</dbReference>
<comment type="pathway">
    <text evidence="3">Nitrogen metabolism; urea degradation; CO(2) and NH(3) from urea (urease route): step 1/1.</text>
</comment>
<proteinExistence type="inferred from homology"/>
<sequence length="147" mass="15848">MINRKPKYHHGTDEIEINEGRESVTLRVTNTGDRPVQIGSHFHFFEVNPAMRFVRERGWGMHLDIPAGTGVRFEPGETKEVNLVAFAGARRIVGFNGLVNGGLDAKSTKARALRLLAERGFADGEPDSGSGSGSSTKPGTGQTKGSN</sequence>
<dbReference type="Pfam" id="PF00699">
    <property type="entry name" value="Urease_beta"/>
    <property type="match status" value="1"/>
</dbReference>
<dbReference type="Gene3D" id="2.10.150.10">
    <property type="entry name" value="Urease, beta subunit"/>
    <property type="match status" value="1"/>
</dbReference>
<keyword evidence="1 3" id="KW-0378">Hydrolase</keyword>